<dbReference type="AlphaFoldDB" id="A0AAW5F336"/>
<dbReference type="EMBL" id="JAINVB010000001">
    <property type="protein sequence ID" value="MCK0085949.1"/>
    <property type="molecule type" value="Genomic_DNA"/>
</dbReference>
<organism evidence="1 2">
    <name type="scientific">Clostridium symbiosum</name>
    <name type="common">Bacteroides symbiosus</name>
    <dbReference type="NCBI Taxonomy" id="1512"/>
    <lineage>
        <taxon>Bacteria</taxon>
        <taxon>Bacillati</taxon>
        <taxon>Bacillota</taxon>
        <taxon>Clostridia</taxon>
        <taxon>Lachnospirales</taxon>
        <taxon>Lachnospiraceae</taxon>
        <taxon>Otoolea</taxon>
    </lineage>
</organism>
<accession>A0AAW5F336</accession>
<name>A0AAW5F336_CLOSY</name>
<reference evidence="1" key="1">
    <citation type="journal article" date="2022" name="Cell Host Microbe">
        <title>Colonization of the live biotherapeutic product VE303 and modulation of the microbiota and metabolites in healthy volunteers.</title>
        <authorList>
            <person name="Dsouza M."/>
            <person name="Menon R."/>
            <person name="Crossette E."/>
            <person name="Bhattarai S.K."/>
            <person name="Schneider J."/>
            <person name="Kim Y.G."/>
            <person name="Reddy S."/>
            <person name="Caballero S."/>
            <person name="Felix C."/>
            <person name="Cornacchione L."/>
            <person name="Hendrickson J."/>
            <person name="Watson A.R."/>
            <person name="Minot S.S."/>
            <person name="Greenfield N."/>
            <person name="Schopf L."/>
            <person name="Szabady R."/>
            <person name="Patarroyo J."/>
            <person name="Smith W."/>
            <person name="Harrison P."/>
            <person name="Kuijper E.J."/>
            <person name="Kelly C.P."/>
            <person name="Olle B."/>
            <person name="Bobilev D."/>
            <person name="Silber J.L."/>
            <person name="Bucci V."/>
            <person name="Roberts B."/>
            <person name="Faith J."/>
            <person name="Norman J.M."/>
        </authorList>
    </citation>
    <scope>NUCLEOTIDE SEQUENCE</scope>
    <source>
        <strain evidence="1">VE303-04</strain>
    </source>
</reference>
<protein>
    <submittedName>
        <fullName evidence="1">Uncharacterized protein</fullName>
    </submittedName>
</protein>
<proteinExistence type="predicted"/>
<evidence type="ECO:0000313" key="2">
    <source>
        <dbReference type="Proteomes" id="UP001203136"/>
    </source>
</evidence>
<comment type="caution">
    <text evidence="1">The sequence shown here is derived from an EMBL/GenBank/DDBJ whole genome shotgun (WGS) entry which is preliminary data.</text>
</comment>
<dbReference type="RefSeq" id="WP_024738188.1">
    <property type="nucleotide sequence ID" value="NZ_CABHNX010000039.1"/>
</dbReference>
<evidence type="ECO:0000313" key="1">
    <source>
        <dbReference type="EMBL" id="MCK0085949.1"/>
    </source>
</evidence>
<gene>
    <name evidence="1" type="ORF">K5I21_08745</name>
</gene>
<dbReference type="Proteomes" id="UP001203136">
    <property type="component" value="Unassembled WGS sequence"/>
</dbReference>
<sequence>MAEGLHFYISAWSHEAVEKEEGRPTLAEIWDRLREIELMSNIVWVRVALHDDTQIEEGGEKEVLTLAGDSIVTGTNMQPSKLEKTVNCKWLCSDGVIEISPTELDIYLCMPFIPENFNCLEIVWD</sequence>